<comment type="caution">
    <text evidence="1">The sequence shown here is derived from an EMBL/GenBank/DDBJ whole genome shotgun (WGS) entry which is preliminary data.</text>
</comment>
<sequence>MQRVNQMGYLPEERCVSYCFGFAASIDTFLIELTH</sequence>
<accession>I9QQ73</accession>
<gene>
    <name evidence="1" type="ORF">HMPREF1064_03185</name>
</gene>
<keyword evidence="2" id="KW-1185">Reference proteome</keyword>
<reference evidence="1 2" key="1">
    <citation type="submission" date="2012-02" db="EMBL/GenBank/DDBJ databases">
        <title>The Genome Sequence of Bacteroides dorei CL02T12C06.</title>
        <authorList>
            <consortium name="The Broad Institute Genome Sequencing Platform"/>
            <person name="Earl A."/>
            <person name="Ward D."/>
            <person name="Feldgarden M."/>
            <person name="Gevers D."/>
            <person name="Zitomersky N.L."/>
            <person name="Coyne M.J."/>
            <person name="Comstock L.E."/>
            <person name="Young S.K."/>
            <person name="Zeng Q."/>
            <person name="Gargeya S."/>
            <person name="Fitzgerald M."/>
            <person name="Haas B."/>
            <person name="Abouelleil A."/>
            <person name="Alvarado L."/>
            <person name="Arachchi H.M."/>
            <person name="Berlin A."/>
            <person name="Chapman S.B."/>
            <person name="Gearin G."/>
            <person name="Goldberg J."/>
            <person name="Griggs A."/>
            <person name="Gujja S."/>
            <person name="Hansen M."/>
            <person name="Heiman D."/>
            <person name="Howarth C."/>
            <person name="Larimer J."/>
            <person name="Lui A."/>
            <person name="MacDonald P.J.P."/>
            <person name="McCowen C."/>
            <person name="Montmayeur A."/>
            <person name="Murphy C."/>
            <person name="Neiman D."/>
            <person name="Pearson M."/>
            <person name="Priest M."/>
            <person name="Roberts A."/>
            <person name="Saif S."/>
            <person name="Shea T."/>
            <person name="Sisk P."/>
            <person name="Stolte C."/>
            <person name="Sykes S."/>
            <person name="Wortman J."/>
            <person name="Nusbaum C."/>
            <person name="Birren B."/>
        </authorList>
    </citation>
    <scope>NUCLEOTIDE SEQUENCE [LARGE SCALE GENOMIC DNA]</scope>
    <source>
        <strain evidence="1 2">CL02T12C06</strain>
    </source>
</reference>
<dbReference type="HOGENOM" id="CLU_3363152_0_0_10"/>
<dbReference type="AlphaFoldDB" id="I9QQ73"/>
<name>I9QQ73_9BACT</name>
<evidence type="ECO:0000313" key="1">
    <source>
        <dbReference type="EMBL" id="EIY31796.1"/>
    </source>
</evidence>
<organism evidence="1 2">
    <name type="scientific">Phocaeicola dorei CL02T12C06</name>
    <dbReference type="NCBI Taxonomy" id="997876"/>
    <lineage>
        <taxon>Bacteria</taxon>
        <taxon>Pseudomonadati</taxon>
        <taxon>Bacteroidota</taxon>
        <taxon>Bacteroidia</taxon>
        <taxon>Bacteroidales</taxon>
        <taxon>Bacteroidaceae</taxon>
        <taxon>Phocaeicola</taxon>
    </lineage>
</organism>
<dbReference type="Proteomes" id="UP000005974">
    <property type="component" value="Unassembled WGS sequence"/>
</dbReference>
<proteinExistence type="predicted"/>
<protein>
    <submittedName>
        <fullName evidence="1">Uncharacterized protein</fullName>
    </submittedName>
</protein>
<evidence type="ECO:0000313" key="2">
    <source>
        <dbReference type="Proteomes" id="UP000005974"/>
    </source>
</evidence>
<dbReference type="EMBL" id="AGXJ01000058">
    <property type="protein sequence ID" value="EIY31796.1"/>
    <property type="molecule type" value="Genomic_DNA"/>
</dbReference>